<evidence type="ECO:0000259" key="6">
    <source>
        <dbReference type="PROSITE" id="PS50850"/>
    </source>
</evidence>
<keyword evidence="4 5" id="KW-0472">Membrane</keyword>
<proteinExistence type="predicted"/>
<dbReference type="InterPro" id="IPR005829">
    <property type="entry name" value="Sugar_transporter_CS"/>
</dbReference>
<comment type="subcellular location">
    <subcellularLocation>
        <location evidence="1">Membrane</location>
        <topology evidence="1">Multi-pass membrane protein</topology>
    </subcellularLocation>
</comment>
<feature type="transmembrane region" description="Helical" evidence="5">
    <location>
        <begin position="424"/>
        <end position="446"/>
    </location>
</feature>
<dbReference type="Pfam" id="PF00083">
    <property type="entry name" value="Sugar_tr"/>
    <property type="match status" value="1"/>
</dbReference>
<evidence type="ECO:0000256" key="1">
    <source>
        <dbReference type="ARBA" id="ARBA00004141"/>
    </source>
</evidence>
<protein>
    <submittedName>
        <fullName evidence="7">MFS transporter</fullName>
    </submittedName>
</protein>
<evidence type="ECO:0000256" key="4">
    <source>
        <dbReference type="ARBA" id="ARBA00023136"/>
    </source>
</evidence>
<dbReference type="EMBL" id="LWRY01000006">
    <property type="protein sequence ID" value="OCX76188.1"/>
    <property type="molecule type" value="Genomic_DNA"/>
</dbReference>
<keyword evidence="2 5" id="KW-0812">Transmembrane</keyword>
<feature type="transmembrane region" description="Helical" evidence="5">
    <location>
        <begin position="153"/>
        <end position="173"/>
    </location>
</feature>
<dbReference type="RefSeq" id="WP_139112025.1">
    <property type="nucleotide sequence ID" value="NZ_JABBDW010000233.1"/>
</dbReference>
<feature type="transmembrane region" description="Helical" evidence="5">
    <location>
        <begin position="300"/>
        <end position="323"/>
    </location>
</feature>
<feature type="transmembrane region" description="Helical" evidence="5">
    <location>
        <begin position="397"/>
        <end position="418"/>
    </location>
</feature>
<dbReference type="InterPro" id="IPR020846">
    <property type="entry name" value="MFS_dom"/>
</dbReference>
<reference evidence="7" key="1">
    <citation type="journal article" date="2016" name="Int. J. Mol. Sci.">
        <title>Comparative genomics of the extreme acidophile Acidithiobacillus thiooxidans reveals intraspecific divergence and niche adaptation.</title>
        <authorList>
            <person name="Zhang X."/>
            <person name="Feng X."/>
            <person name="Tao J."/>
            <person name="Ma L."/>
            <person name="Xiao Y."/>
            <person name="Liang Y."/>
            <person name="Liu X."/>
            <person name="Yin H."/>
        </authorList>
    </citation>
    <scope>NUCLEOTIDE SEQUENCE [LARGE SCALE GENOMIC DNA]</scope>
    <source>
        <strain evidence="7">DXS-W</strain>
    </source>
</reference>
<keyword evidence="8" id="KW-1185">Reference proteome</keyword>
<dbReference type="PANTHER" id="PTHR24064">
    <property type="entry name" value="SOLUTE CARRIER FAMILY 22 MEMBER"/>
    <property type="match status" value="1"/>
</dbReference>
<feature type="transmembrane region" description="Helical" evidence="5">
    <location>
        <begin position="335"/>
        <end position="355"/>
    </location>
</feature>
<dbReference type="PROSITE" id="PS00217">
    <property type="entry name" value="SUGAR_TRANSPORT_2"/>
    <property type="match status" value="1"/>
</dbReference>
<sequence length="486" mass="51696">MSQPTGKQVPQLSVIDSLNDAPISFFHMRAAFTAGMGFFTDAYDLFIIGSALVFLKPEWHLSDTQIAFLGSISLIAAFLGAFIFGRLADVVGRKRIYGMEALLMVIGGLACAFAPSFAWLLVFRVILGIGIGGDYPMSAVLMSEYANAKKRGALTSLVFGMQGLGLAFGPVVALTLEASGLPPDSIWRIMFAVGALPPMAVLYLRRTMPESPRYKALVRGDVDDAAKDMATYSTGQLQAEVGKKTKPSRISLGQMLSNPKYLLLILGTGGAWFLNDYAFYGNAISTPQIIKMLAPSSSNMTGSAWALIIFLVFAVPGYLASIFFMDAIGHRRLQWIGFAVMAVAFAGIALVPGITHEVAPFLVLYGISFFFIEFGPNCTTFVIPAEVFPTSIRTTGHGMAAGIGKFGAFVGTFVFPFISAEGGIKGAMIFSAGVAVLGVILTNLTLPEPSGKTLEALGGEEGAAHAVSSHASYAEPMVENMFSAKK</sequence>
<dbReference type="OrthoDB" id="5297725at2"/>
<evidence type="ECO:0000256" key="2">
    <source>
        <dbReference type="ARBA" id="ARBA00022692"/>
    </source>
</evidence>
<dbReference type="GO" id="GO:0016020">
    <property type="term" value="C:membrane"/>
    <property type="evidence" value="ECO:0007669"/>
    <property type="project" value="UniProtKB-SubCell"/>
</dbReference>
<evidence type="ECO:0000313" key="7">
    <source>
        <dbReference type="EMBL" id="OCX76188.1"/>
    </source>
</evidence>
<evidence type="ECO:0000256" key="3">
    <source>
        <dbReference type="ARBA" id="ARBA00022989"/>
    </source>
</evidence>
<evidence type="ECO:0000256" key="5">
    <source>
        <dbReference type="SAM" id="Phobius"/>
    </source>
</evidence>
<feature type="transmembrane region" description="Helical" evidence="5">
    <location>
        <begin position="96"/>
        <end position="115"/>
    </location>
</feature>
<gene>
    <name evidence="7" type="ORF">A6M23_00860</name>
</gene>
<dbReference type="AlphaFoldDB" id="A0A1C2JFX0"/>
<keyword evidence="3 5" id="KW-1133">Transmembrane helix</keyword>
<dbReference type="SUPFAM" id="SSF103473">
    <property type="entry name" value="MFS general substrate transporter"/>
    <property type="match status" value="1"/>
</dbReference>
<dbReference type="InterPro" id="IPR036259">
    <property type="entry name" value="MFS_trans_sf"/>
</dbReference>
<dbReference type="GO" id="GO:0022857">
    <property type="term" value="F:transmembrane transporter activity"/>
    <property type="evidence" value="ECO:0007669"/>
    <property type="project" value="InterPro"/>
</dbReference>
<comment type="caution">
    <text evidence="7">The sequence shown here is derived from an EMBL/GenBank/DDBJ whole genome shotgun (WGS) entry which is preliminary data.</text>
</comment>
<feature type="transmembrane region" description="Helical" evidence="5">
    <location>
        <begin position="30"/>
        <end position="54"/>
    </location>
</feature>
<name>A0A1C2JFX0_ACITH</name>
<dbReference type="PROSITE" id="PS50850">
    <property type="entry name" value="MFS"/>
    <property type="match status" value="1"/>
</dbReference>
<organism evidence="7 8">
    <name type="scientific">Acidithiobacillus thiooxidans</name>
    <name type="common">Thiobacillus thiooxidans</name>
    <dbReference type="NCBI Taxonomy" id="930"/>
    <lineage>
        <taxon>Bacteria</taxon>
        <taxon>Pseudomonadati</taxon>
        <taxon>Pseudomonadota</taxon>
        <taxon>Acidithiobacillia</taxon>
        <taxon>Acidithiobacillales</taxon>
        <taxon>Acidithiobacillaceae</taxon>
        <taxon>Acidithiobacillus</taxon>
    </lineage>
</organism>
<dbReference type="Gene3D" id="1.20.1250.20">
    <property type="entry name" value="MFS general substrate transporter like domains"/>
    <property type="match status" value="1"/>
</dbReference>
<evidence type="ECO:0000313" key="8">
    <source>
        <dbReference type="Proteomes" id="UP000095008"/>
    </source>
</evidence>
<dbReference type="Proteomes" id="UP000095008">
    <property type="component" value="Unassembled WGS sequence"/>
</dbReference>
<accession>A0A1C2JFX0</accession>
<feature type="transmembrane region" description="Helical" evidence="5">
    <location>
        <begin position="361"/>
        <end position="385"/>
    </location>
</feature>
<feature type="transmembrane region" description="Helical" evidence="5">
    <location>
        <begin position="185"/>
        <end position="204"/>
    </location>
</feature>
<feature type="domain" description="Major facilitator superfamily (MFS) profile" evidence="6">
    <location>
        <begin position="30"/>
        <end position="450"/>
    </location>
</feature>
<dbReference type="InterPro" id="IPR005828">
    <property type="entry name" value="MFS_sugar_transport-like"/>
</dbReference>
<feature type="transmembrane region" description="Helical" evidence="5">
    <location>
        <begin position="66"/>
        <end position="84"/>
    </location>
</feature>